<keyword evidence="4" id="KW-1185">Reference proteome</keyword>
<reference evidence="3 4" key="1">
    <citation type="journal article" date="2013" name="Genome Biol.">
        <title>Genome of Acanthamoeba castellanii highlights extensive lateral gene transfer and early evolution of tyrosine kinase signaling.</title>
        <authorList>
            <person name="Clarke M."/>
            <person name="Lohan A.J."/>
            <person name="Liu B."/>
            <person name="Lagkouvardos I."/>
            <person name="Roy S."/>
            <person name="Zafar N."/>
            <person name="Bertelli C."/>
            <person name="Schilde C."/>
            <person name="Kianianmomeni A."/>
            <person name="Burglin T.R."/>
            <person name="Frech C."/>
            <person name="Turcotte B."/>
            <person name="Kopec K.O."/>
            <person name="Synnott J.M."/>
            <person name="Choo C."/>
            <person name="Paponov I."/>
            <person name="Finkler A."/>
            <person name="Soon Heng Tan C."/>
            <person name="Hutchins A.P."/>
            <person name="Weinmeier T."/>
            <person name="Rattei T."/>
            <person name="Chu J.S."/>
            <person name="Gimenez G."/>
            <person name="Irimia M."/>
            <person name="Rigden D.J."/>
            <person name="Fitzpatrick D.A."/>
            <person name="Lorenzo-Morales J."/>
            <person name="Bateman A."/>
            <person name="Chiu C.H."/>
            <person name="Tang P."/>
            <person name="Hegemann P."/>
            <person name="Fromm H."/>
            <person name="Raoult D."/>
            <person name="Greub G."/>
            <person name="Miranda-Saavedra D."/>
            <person name="Chen N."/>
            <person name="Nash P."/>
            <person name="Ginger M.L."/>
            <person name="Horn M."/>
            <person name="Schaap P."/>
            <person name="Caler L."/>
            <person name="Loftus B."/>
        </authorList>
    </citation>
    <scope>NUCLEOTIDE SEQUENCE [LARGE SCALE GENOMIC DNA]</scope>
    <source>
        <strain evidence="3 4">Neff</strain>
    </source>
</reference>
<organism evidence="3 4">
    <name type="scientific">Acanthamoeba castellanii (strain ATCC 30010 / Neff)</name>
    <dbReference type="NCBI Taxonomy" id="1257118"/>
    <lineage>
        <taxon>Eukaryota</taxon>
        <taxon>Amoebozoa</taxon>
        <taxon>Discosea</taxon>
        <taxon>Longamoebia</taxon>
        <taxon>Centramoebida</taxon>
        <taxon>Acanthamoebidae</taxon>
        <taxon>Acanthamoeba</taxon>
    </lineage>
</organism>
<evidence type="ECO:0000313" key="4">
    <source>
        <dbReference type="Proteomes" id="UP000011083"/>
    </source>
</evidence>
<gene>
    <name evidence="3" type="ORF">ACA1_027270</name>
</gene>
<evidence type="ECO:0000259" key="2">
    <source>
        <dbReference type="Pfam" id="PF10307"/>
    </source>
</evidence>
<evidence type="ECO:0000313" key="3">
    <source>
        <dbReference type="EMBL" id="ELR11492.1"/>
    </source>
</evidence>
<dbReference type="GO" id="GO:0031428">
    <property type="term" value="C:box C/D methylation guide snoRNP complex"/>
    <property type="evidence" value="ECO:0007669"/>
    <property type="project" value="TreeGrafter"/>
</dbReference>
<sequence length="241" mass="27322">MEDSTATPAPSGTTPPDSPRTFNERFAQYKQGFESTHPHAAEATSSAFQVAHAPLADGVSEVNIFDFDGTLFRSPEPNFTKWSSEAVGKLKGHPRDRGLGWFQEVITLSAPYVPVAPGEEWWNQQLVKRVRESMASESAVTVLLTGRTESYRENIQTLISHLNLAFDVVGLKSPPEMKTMEFKKEFIDGLVAKYKPRKINMWEDRPNHLEEFSRFLLEKKQLQGIDFEVSIPLRFTFTLSR</sequence>
<name>L8GEP7_ACACF</name>
<dbReference type="KEGG" id="acan:ACA1_027270"/>
<dbReference type="GO" id="GO:0000494">
    <property type="term" value="P:box C/D sno(s)RNA 3'-end processing"/>
    <property type="evidence" value="ECO:0007669"/>
    <property type="project" value="TreeGrafter"/>
</dbReference>
<proteinExistence type="predicted"/>
<dbReference type="OrthoDB" id="5596992at2759"/>
<dbReference type="GO" id="GO:0032040">
    <property type="term" value="C:small-subunit processome"/>
    <property type="evidence" value="ECO:0007669"/>
    <property type="project" value="TreeGrafter"/>
</dbReference>
<dbReference type="OMA" id="ESTHPHA"/>
<dbReference type="GO" id="GO:0008649">
    <property type="term" value="F:rRNA methyltransferase activity"/>
    <property type="evidence" value="ECO:0007669"/>
    <property type="project" value="TreeGrafter"/>
</dbReference>
<dbReference type="Proteomes" id="UP000011083">
    <property type="component" value="Unassembled WGS sequence"/>
</dbReference>
<dbReference type="VEuPathDB" id="AmoebaDB:ACA1_027270"/>
<evidence type="ECO:0000256" key="1">
    <source>
        <dbReference type="SAM" id="MobiDB-lite"/>
    </source>
</evidence>
<dbReference type="EMBL" id="KB008149">
    <property type="protein sequence ID" value="ELR11492.1"/>
    <property type="molecule type" value="Genomic_DNA"/>
</dbReference>
<accession>L8GEP7</accession>
<dbReference type="GO" id="GO:1990259">
    <property type="term" value="F:histone H2AQ104 methyltransferase activity"/>
    <property type="evidence" value="ECO:0007669"/>
    <property type="project" value="TreeGrafter"/>
</dbReference>
<dbReference type="GeneID" id="14911933"/>
<dbReference type="Pfam" id="PF10307">
    <property type="entry name" value="HAD_SAK_1"/>
    <property type="match status" value="1"/>
</dbReference>
<dbReference type="PANTHER" id="PTHR10335:SF23">
    <property type="entry name" value="OB FOLD-CONTAINING PROTEIN, NUCLEIC ACID BINDING"/>
    <property type="match status" value="1"/>
</dbReference>
<protein>
    <recommendedName>
        <fullName evidence="2">Swiss Army Knife RNA repair protein HAD domain-containing protein</fullName>
    </recommendedName>
</protein>
<feature type="domain" description="Swiss Army Knife RNA repair protein HAD" evidence="2">
    <location>
        <begin position="74"/>
        <end position="228"/>
    </location>
</feature>
<feature type="compositionally biased region" description="Low complexity" evidence="1">
    <location>
        <begin position="1"/>
        <end position="15"/>
    </location>
</feature>
<dbReference type="AlphaFoldDB" id="L8GEP7"/>
<dbReference type="InterPro" id="IPR023214">
    <property type="entry name" value="HAD_sf"/>
</dbReference>
<dbReference type="InterPro" id="IPR018812">
    <property type="entry name" value="SAK_HAD"/>
</dbReference>
<dbReference type="RefSeq" id="XP_004333505.1">
    <property type="nucleotide sequence ID" value="XM_004333457.1"/>
</dbReference>
<dbReference type="GO" id="GO:0003723">
    <property type="term" value="F:RNA binding"/>
    <property type="evidence" value="ECO:0007669"/>
    <property type="project" value="TreeGrafter"/>
</dbReference>
<dbReference type="PANTHER" id="PTHR10335">
    <property type="entry name" value="RRNA 2-O-METHYLTRANSFERASE FIBRILLARIN"/>
    <property type="match status" value="1"/>
</dbReference>
<dbReference type="Gene3D" id="3.40.50.1000">
    <property type="entry name" value="HAD superfamily/HAD-like"/>
    <property type="match status" value="1"/>
</dbReference>
<feature type="region of interest" description="Disordered" evidence="1">
    <location>
        <begin position="1"/>
        <end position="22"/>
    </location>
</feature>